<sequence length="398" mass="44122">MQLANEDALAKNDRLVGAMIDSLETEGHAAVSARSLALTAGTPVSSIYYHFGNLEQLSHATFREILARTARWMQDQLTQLPIKNADPRALAPVMAAVIDDWCTDQRALAFGWRECQLLAGRNPAYLIYCREWTELWSHFWRDICARCGMADAGTLTAQYCEGESLLHLIRWRRAIDRACLTESCEGWVRWMHGSLAAEGPWRRFAREEAERTRPQTQPLDAAGEAIAYAAADLVAEGGLGNLTHRAVAARADVTLGFVSYKFRTRDALLRAAFDAIYRRVVPPESSTAWQPHQAGLWSDQPHDGEAPEPMLRAIDDMIVAAARDSNLAIFASQLRYLRGQTSGRVLAAKLERPVSPLDAALFSSLGMGQARALIGTSAAEQYRTREENLDIILERIGG</sequence>
<dbReference type="RefSeq" id="WP_165327463.1">
    <property type="nucleotide sequence ID" value="NZ_CP049109.1"/>
</dbReference>
<dbReference type="Proteomes" id="UP000501568">
    <property type="component" value="Chromosome"/>
</dbReference>
<evidence type="ECO:0000259" key="3">
    <source>
        <dbReference type="PROSITE" id="PS50977"/>
    </source>
</evidence>
<dbReference type="GO" id="GO:0003700">
    <property type="term" value="F:DNA-binding transcription factor activity"/>
    <property type="evidence" value="ECO:0007669"/>
    <property type="project" value="TreeGrafter"/>
</dbReference>
<accession>A0A6G6Y6N3</accession>
<feature type="domain" description="HTH tetR-type" evidence="3">
    <location>
        <begin position="220"/>
        <end position="280"/>
    </location>
</feature>
<reference evidence="4 5" key="1">
    <citation type="submission" date="2020-02" db="EMBL/GenBank/DDBJ databases">
        <authorList>
            <person name="Zheng R.K."/>
            <person name="Sun C.M."/>
        </authorList>
    </citation>
    <scope>NUCLEOTIDE SEQUENCE [LARGE SCALE GENOMIC DNA]</scope>
    <source>
        <strain evidence="5">zrk23</strain>
    </source>
</reference>
<dbReference type="InterPro" id="IPR050109">
    <property type="entry name" value="HTH-type_TetR-like_transc_reg"/>
</dbReference>
<proteinExistence type="predicted"/>
<dbReference type="PANTHER" id="PTHR30055:SF231">
    <property type="entry name" value="TRANSCRIPTIONAL REGULATORY PROTEIN (PROBABLY DEOR-FAMILY)-RELATED"/>
    <property type="match status" value="1"/>
</dbReference>
<dbReference type="PROSITE" id="PS50977">
    <property type="entry name" value="HTH_TETR_2"/>
    <property type="match status" value="2"/>
</dbReference>
<evidence type="ECO:0000313" key="5">
    <source>
        <dbReference type="Proteomes" id="UP000501568"/>
    </source>
</evidence>
<keyword evidence="1 2" id="KW-0238">DNA-binding</keyword>
<gene>
    <name evidence="4" type="ORF">G5C33_12155</name>
</gene>
<dbReference type="AlphaFoldDB" id="A0A6G6Y6N3"/>
<dbReference type="InterPro" id="IPR001647">
    <property type="entry name" value="HTH_TetR"/>
</dbReference>
<dbReference type="Pfam" id="PF00440">
    <property type="entry name" value="TetR_N"/>
    <property type="match status" value="1"/>
</dbReference>
<dbReference type="GO" id="GO:0000976">
    <property type="term" value="F:transcription cis-regulatory region binding"/>
    <property type="evidence" value="ECO:0007669"/>
    <property type="project" value="TreeGrafter"/>
</dbReference>
<protein>
    <submittedName>
        <fullName evidence="4">TetR family transcriptional regulator</fullName>
    </submittedName>
</protein>
<evidence type="ECO:0000256" key="2">
    <source>
        <dbReference type="PROSITE-ProRule" id="PRU00335"/>
    </source>
</evidence>
<feature type="domain" description="HTH tetR-type" evidence="3">
    <location>
        <begin position="9"/>
        <end position="69"/>
    </location>
</feature>
<evidence type="ECO:0000256" key="1">
    <source>
        <dbReference type="ARBA" id="ARBA00023125"/>
    </source>
</evidence>
<dbReference type="PANTHER" id="PTHR30055">
    <property type="entry name" value="HTH-TYPE TRANSCRIPTIONAL REGULATOR RUTR"/>
    <property type="match status" value="1"/>
</dbReference>
<dbReference type="EMBL" id="CP049109">
    <property type="protein sequence ID" value="QIG80457.1"/>
    <property type="molecule type" value="Genomic_DNA"/>
</dbReference>
<organism evidence="4 5">
    <name type="scientific">Stakelama tenebrarum</name>
    <dbReference type="NCBI Taxonomy" id="2711215"/>
    <lineage>
        <taxon>Bacteria</taxon>
        <taxon>Pseudomonadati</taxon>
        <taxon>Pseudomonadota</taxon>
        <taxon>Alphaproteobacteria</taxon>
        <taxon>Sphingomonadales</taxon>
        <taxon>Sphingomonadaceae</taxon>
        <taxon>Stakelama</taxon>
    </lineage>
</organism>
<name>A0A6G6Y6N3_9SPHN</name>
<feature type="DNA-binding region" description="H-T-H motif" evidence="2">
    <location>
        <begin position="32"/>
        <end position="51"/>
    </location>
</feature>
<evidence type="ECO:0000313" key="4">
    <source>
        <dbReference type="EMBL" id="QIG80457.1"/>
    </source>
</evidence>
<dbReference type="Gene3D" id="1.10.357.10">
    <property type="entry name" value="Tetracycline Repressor, domain 2"/>
    <property type="match status" value="2"/>
</dbReference>
<keyword evidence="5" id="KW-1185">Reference proteome</keyword>
<dbReference type="SUPFAM" id="SSF46689">
    <property type="entry name" value="Homeodomain-like"/>
    <property type="match status" value="2"/>
</dbReference>
<feature type="DNA-binding region" description="H-T-H motif" evidence="2">
    <location>
        <begin position="243"/>
        <end position="262"/>
    </location>
</feature>
<dbReference type="KEGG" id="spzr:G5C33_12155"/>
<dbReference type="InterPro" id="IPR009057">
    <property type="entry name" value="Homeodomain-like_sf"/>
</dbReference>